<evidence type="ECO:0000313" key="3">
    <source>
        <dbReference type="Proteomes" id="UP000324897"/>
    </source>
</evidence>
<dbReference type="OrthoDB" id="610394at2759"/>
<feature type="region of interest" description="Disordered" evidence="1">
    <location>
        <begin position="127"/>
        <end position="152"/>
    </location>
</feature>
<accession>A0A5J9U8Y3</accession>
<protein>
    <submittedName>
        <fullName evidence="2">Uncharacterized protein</fullName>
    </submittedName>
</protein>
<feature type="non-terminal residue" evidence="2">
    <location>
        <position position="1"/>
    </location>
</feature>
<organism evidence="2 3">
    <name type="scientific">Eragrostis curvula</name>
    <name type="common">weeping love grass</name>
    <dbReference type="NCBI Taxonomy" id="38414"/>
    <lineage>
        <taxon>Eukaryota</taxon>
        <taxon>Viridiplantae</taxon>
        <taxon>Streptophyta</taxon>
        <taxon>Embryophyta</taxon>
        <taxon>Tracheophyta</taxon>
        <taxon>Spermatophyta</taxon>
        <taxon>Magnoliopsida</taxon>
        <taxon>Liliopsida</taxon>
        <taxon>Poales</taxon>
        <taxon>Poaceae</taxon>
        <taxon>PACMAD clade</taxon>
        <taxon>Chloridoideae</taxon>
        <taxon>Eragrostideae</taxon>
        <taxon>Eragrostidinae</taxon>
        <taxon>Eragrostis</taxon>
    </lineage>
</organism>
<dbReference type="AlphaFoldDB" id="A0A5J9U8Y3"/>
<feature type="region of interest" description="Disordered" evidence="1">
    <location>
        <begin position="1"/>
        <end position="114"/>
    </location>
</feature>
<feature type="compositionally biased region" description="Basic and acidic residues" evidence="1">
    <location>
        <begin position="137"/>
        <end position="152"/>
    </location>
</feature>
<dbReference type="Gramene" id="TVU19738">
    <property type="protein sequence ID" value="TVU19738"/>
    <property type="gene ID" value="EJB05_35907"/>
</dbReference>
<gene>
    <name evidence="2" type="ORF">EJB05_35907</name>
</gene>
<name>A0A5J9U8Y3_9POAL</name>
<dbReference type="EMBL" id="RWGY01000029">
    <property type="protein sequence ID" value="TVU19738.1"/>
    <property type="molecule type" value="Genomic_DNA"/>
</dbReference>
<feature type="compositionally biased region" description="Basic residues" evidence="1">
    <location>
        <begin position="28"/>
        <end position="39"/>
    </location>
</feature>
<comment type="caution">
    <text evidence="2">The sequence shown here is derived from an EMBL/GenBank/DDBJ whole genome shotgun (WGS) entry which is preliminary data.</text>
</comment>
<sequence length="152" mass="17857">MKTRRVMEYHYQQNMTHGSYSTKEKRPPLKRGQLKRRIVRSISNLVASSNDGDRKFRREPKHSEENQAVTRRERKEQEGDQEHTRLVMEYRNQYSASSSNMAKEKRLPPKRGHVKVQIARKLSNLVVPSNVSGDPAKQADRNSFRRETSYSD</sequence>
<keyword evidence="3" id="KW-1185">Reference proteome</keyword>
<feature type="compositionally biased region" description="Polar residues" evidence="1">
    <location>
        <begin position="92"/>
        <end position="101"/>
    </location>
</feature>
<feature type="compositionally biased region" description="Basic and acidic residues" evidence="1">
    <location>
        <begin position="51"/>
        <end position="88"/>
    </location>
</feature>
<feature type="compositionally biased region" description="Polar residues" evidence="1">
    <location>
        <begin position="11"/>
        <end position="21"/>
    </location>
</feature>
<evidence type="ECO:0000313" key="2">
    <source>
        <dbReference type="EMBL" id="TVU19738.1"/>
    </source>
</evidence>
<evidence type="ECO:0000256" key="1">
    <source>
        <dbReference type="SAM" id="MobiDB-lite"/>
    </source>
</evidence>
<reference evidence="2 3" key="1">
    <citation type="journal article" date="2019" name="Sci. Rep.">
        <title>A high-quality genome of Eragrostis curvula grass provides insights into Poaceae evolution and supports new strategies to enhance forage quality.</title>
        <authorList>
            <person name="Carballo J."/>
            <person name="Santos B.A.C.M."/>
            <person name="Zappacosta D."/>
            <person name="Garbus I."/>
            <person name="Selva J.P."/>
            <person name="Gallo C.A."/>
            <person name="Diaz A."/>
            <person name="Albertini E."/>
            <person name="Caccamo M."/>
            <person name="Echenique V."/>
        </authorList>
    </citation>
    <scope>NUCLEOTIDE SEQUENCE [LARGE SCALE GENOMIC DNA]</scope>
    <source>
        <strain evidence="3">cv. Victoria</strain>
        <tissue evidence="2">Leaf</tissue>
    </source>
</reference>
<feature type="compositionally biased region" description="Polar residues" evidence="1">
    <location>
        <begin position="41"/>
        <end position="50"/>
    </location>
</feature>
<dbReference type="Proteomes" id="UP000324897">
    <property type="component" value="Chromosome 7"/>
</dbReference>
<proteinExistence type="predicted"/>